<reference evidence="2" key="1">
    <citation type="submission" date="2022-01" db="EMBL/GenBank/DDBJ databases">
        <authorList>
            <person name="King R."/>
        </authorList>
    </citation>
    <scope>NUCLEOTIDE SEQUENCE</scope>
</reference>
<dbReference type="AlphaFoldDB" id="A0A9N9RPD8"/>
<organism evidence="2 3">
    <name type="scientific">Chironomus riparius</name>
    <dbReference type="NCBI Taxonomy" id="315576"/>
    <lineage>
        <taxon>Eukaryota</taxon>
        <taxon>Metazoa</taxon>
        <taxon>Ecdysozoa</taxon>
        <taxon>Arthropoda</taxon>
        <taxon>Hexapoda</taxon>
        <taxon>Insecta</taxon>
        <taxon>Pterygota</taxon>
        <taxon>Neoptera</taxon>
        <taxon>Endopterygota</taxon>
        <taxon>Diptera</taxon>
        <taxon>Nematocera</taxon>
        <taxon>Chironomoidea</taxon>
        <taxon>Chironomidae</taxon>
        <taxon>Chironominae</taxon>
        <taxon>Chironomus</taxon>
    </lineage>
</organism>
<proteinExistence type="predicted"/>
<accession>A0A9N9RPD8</accession>
<gene>
    <name evidence="2" type="ORF">CHIRRI_LOCUS2949</name>
</gene>
<keyword evidence="3" id="KW-1185">Reference proteome</keyword>
<protein>
    <submittedName>
        <fullName evidence="2">Uncharacterized protein</fullName>
    </submittedName>
</protein>
<keyword evidence="1" id="KW-0812">Transmembrane</keyword>
<dbReference type="OrthoDB" id="8168818at2759"/>
<evidence type="ECO:0000313" key="2">
    <source>
        <dbReference type="EMBL" id="CAG9799995.1"/>
    </source>
</evidence>
<feature type="transmembrane region" description="Helical" evidence="1">
    <location>
        <begin position="27"/>
        <end position="48"/>
    </location>
</feature>
<name>A0A9N9RPD8_9DIPT</name>
<reference evidence="2" key="2">
    <citation type="submission" date="2022-10" db="EMBL/GenBank/DDBJ databases">
        <authorList>
            <consortium name="ENA_rothamsted_submissions"/>
            <consortium name="culmorum"/>
            <person name="King R."/>
        </authorList>
    </citation>
    <scope>NUCLEOTIDE SEQUENCE</scope>
</reference>
<evidence type="ECO:0000256" key="1">
    <source>
        <dbReference type="SAM" id="Phobius"/>
    </source>
</evidence>
<keyword evidence="1" id="KW-0472">Membrane</keyword>
<evidence type="ECO:0000313" key="3">
    <source>
        <dbReference type="Proteomes" id="UP001153620"/>
    </source>
</evidence>
<sequence>MSTIEERSEYLQNPFLTKPIYGDFTSFYITIGICTVFGIFLFAINLICGCCSQHKSYWNDRFTGNRWIVALWTATAHKQPPIDLSELQDIQIDYPNTYPGEVEVETPRSTPKARRAFGHQQEQQVYQYSAVHRPARGTHQEEFVELHKRESEI</sequence>
<dbReference type="EMBL" id="OU895877">
    <property type="protein sequence ID" value="CAG9799995.1"/>
    <property type="molecule type" value="Genomic_DNA"/>
</dbReference>
<keyword evidence="1" id="KW-1133">Transmembrane helix</keyword>
<dbReference type="Proteomes" id="UP001153620">
    <property type="component" value="Chromosome 1"/>
</dbReference>